<evidence type="ECO:0000313" key="2">
    <source>
        <dbReference type="Proteomes" id="UP000215596"/>
    </source>
</evidence>
<gene>
    <name evidence="1" type="ORF">CHH67_01490</name>
</gene>
<protein>
    <submittedName>
        <fullName evidence="1">Uncharacterized protein</fullName>
    </submittedName>
</protein>
<reference evidence="1 2" key="1">
    <citation type="submission" date="2017-07" db="EMBL/GenBank/DDBJ databases">
        <title>Isolation and whole genome analysis of endospore-forming bacteria from heroin.</title>
        <authorList>
            <person name="Kalinowski J."/>
            <person name="Ahrens B."/>
            <person name="Al-Dilaimi A."/>
            <person name="Winkler A."/>
            <person name="Wibberg D."/>
            <person name="Schleenbecker U."/>
            <person name="Ruckert C."/>
            <person name="Wolfel R."/>
            <person name="Grass G."/>
        </authorList>
    </citation>
    <scope>NUCLEOTIDE SEQUENCE [LARGE SCALE GENOMIC DNA]</scope>
    <source>
        <strain evidence="1 2">7537-G1</strain>
    </source>
</reference>
<dbReference type="OrthoDB" id="2651199at2"/>
<proteinExistence type="predicted"/>
<sequence>MVKGGSSLEQARIQIRLTGKQFFVLTGITGAKAVVGLEDPFRGTLAEEMPAEVARIEQELEEAGYIRLVDGEPELVPQLLEYIEICSRALLTIHLAVDDKQLVVDDKQRSRSSECFFYYSADAVVKAELKYIDHMLMYELEEIGTPAEAWMKIMSSLNLQERPKRCPEQLKLPKGKLWQWLNGEQEASGAAQTLRKEGSSEQAVTRLAEAVKAPESYSAFTAYYRLQHDWRVEGIELLRGREANWVVRPDDRHDQIREASVMEIVRELGDVISRIK</sequence>
<accession>A0A268F4Z4</accession>
<dbReference type="AlphaFoldDB" id="A0A268F4Z4"/>
<comment type="caution">
    <text evidence="1">The sequence shown here is derived from an EMBL/GenBank/DDBJ whole genome shotgun (WGS) entry which is preliminary data.</text>
</comment>
<name>A0A268F4Z4_9BACL</name>
<organism evidence="1 2">
    <name type="scientific">Paenibacillus campinasensis</name>
    <dbReference type="NCBI Taxonomy" id="66347"/>
    <lineage>
        <taxon>Bacteria</taxon>
        <taxon>Bacillati</taxon>
        <taxon>Bacillota</taxon>
        <taxon>Bacilli</taxon>
        <taxon>Bacillales</taxon>
        <taxon>Paenibacillaceae</taxon>
        <taxon>Paenibacillus</taxon>
    </lineage>
</organism>
<dbReference type="Proteomes" id="UP000215596">
    <property type="component" value="Unassembled WGS sequence"/>
</dbReference>
<evidence type="ECO:0000313" key="1">
    <source>
        <dbReference type="EMBL" id="PAD80429.1"/>
    </source>
</evidence>
<dbReference type="EMBL" id="NPBY01000003">
    <property type="protein sequence ID" value="PAD80429.1"/>
    <property type="molecule type" value="Genomic_DNA"/>
</dbReference>